<accession>X0VZ04</accession>
<reference evidence="2" key="1">
    <citation type="journal article" date="2014" name="Front. Microbiol.">
        <title>High frequency of phylogenetically diverse reductive dehalogenase-homologous genes in deep subseafloor sedimentary metagenomes.</title>
        <authorList>
            <person name="Kawai M."/>
            <person name="Futagami T."/>
            <person name="Toyoda A."/>
            <person name="Takaki Y."/>
            <person name="Nishi S."/>
            <person name="Hori S."/>
            <person name="Arai W."/>
            <person name="Tsubouchi T."/>
            <person name="Morono Y."/>
            <person name="Uchiyama I."/>
            <person name="Ito T."/>
            <person name="Fujiyama A."/>
            <person name="Inagaki F."/>
            <person name="Takami H."/>
        </authorList>
    </citation>
    <scope>NUCLEOTIDE SEQUENCE</scope>
    <source>
        <strain evidence="2">Expedition CK06-06</strain>
    </source>
</reference>
<dbReference type="EMBL" id="BARS01028204">
    <property type="protein sequence ID" value="GAG05711.1"/>
    <property type="molecule type" value="Genomic_DNA"/>
</dbReference>
<dbReference type="Pfam" id="PF09414">
    <property type="entry name" value="RNA_ligase"/>
    <property type="match status" value="1"/>
</dbReference>
<dbReference type="AlphaFoldDB" id="X0VZ04"/>
<evidence type="ECO:0000313" key="2">
    <source>
        <dbReference type="EMBL" id="GAG05711.1"/>
    </source>
</evidence>
<feature type="non-terminal residue" evidence="2">
    <location>
        <position position="1"/>
    </location>
</feature>
<dbReference type="Gene3D" id="3.30.470.30">
    <property type="entry name" value="DNA ligase/mRNA capping enzyme"/>
    <property type="match status" value="1"/>
</dbReference>
<gene>
    <name evidence="2" type="ORF">S01H1_44225</name>
</gene>
<dbReference type="InterPro" id="IPR021122">
    <property type="entry name" value="RNA_ligase_dom_REL/Rnl2"/>
</dbReference>
<feature type="domain" description="RNA ligase" evidence="1">
    <location>
        <begin position="21"/>
        <end position="182"/>
    </location>
</feature>
<sequence length="223" mass="25290">DHKCHEGQERIVTVRARDKHDEIIVQEKLDGSNVGVARIGDTIIPIGRAGYTAISSPFLQHRLFSNWAYENTERFMAVLNDGERLVGEWLAQAHGTIYFLQHEPLVVFDLMIGKERLIYDDFFARVGGDFVVPHLIHRGDPITVEKAMKELGEHGHHGAVGPAEGIVYRVERNKLVDRKSGKRRRIVDFLAKYVRPDKKDGIYLENVSGGDPVWNWLDGVVLS</sequence>
<protein>
    <recommendedName>
        <fullName evidence="1">RNA ligase domain-containing protein</fullName>
    </recommendedName>
</protein>
<proteinExistence type="predicted"/>
<dbReference type="SUPFAM" id="SSF56091">
    <property type="entry name" value="DNA ligase/mRNA capping enzyme, catalytic domain"/>
    <property type="match status" value="1"/>
</dbReference>
<organism evidence="2">
    <name type="scientific">marine sediment metagenome</name>
    <dbReference type="NCBI Taxonomy" id="412755"/>
    <lineage>
        <taxon>unclassified sequences</taxon>
        <taxon>metagenomes</taxon>
        <taxon>ecological metagenomes</taxon>
    </lineage>
</organism>
<name>X0VZ04_9ZZZZ</name>
<comment type="caution">
    <text evidence="2">The sequence shown here is derived from an EMBL/GenBank/DDBJ whole genome shotgun (WGS) entry which is preliminary data.</text>
</comment>
<evidence type="ECO:0000259" key="1">
    <source>
        <dbReference type="Pfam" id="PF09414"/>
    </source>
</evidence>